<sequence length="258" mass="28505">MKKAITTLVTLGALATSANADLTRIEMGGGMWSQDPSGSIKNKVNFSNSAGEYIDNSDEKSTDLNYVWAYIKHPLPILPNLRAEYSSVENVGTVSSTGAMALLQTLKDIHNGDKTYLEATQYDIIPYYNLLDNTFWVSLDLGLDIKVMDIQYSVNNKEQLNTTAPIPLLYLRARGEVPFVPSLGVEGIVKWISDGGDNTVYDVLIKADYTFKVFPIVEPGIEVGYRIMNLTSKVDDGDTTSNIDLTFQGVYFGGMLRF</sequence>
<name>A0A1W1D5J9_9ZZZZ</name>
<protein>
    <recommendedName>
        <fullName evidence="2">Outer membrane protein</fullName>
    </recommendedName>
</protein>
<dbReference type="EMBL" id="FPHP01000048">
    <property type="protein sequence ID" value="SFV75901.1"/>
    <property type="molecule type" value="Genomic_DNA"/>
</dbReference>
<dbReference type="NCBIfam" id="TIGR04219">
    <property type="entry name" value="OMP_w_GlyGly"/>
    <property type="match status" value="1"/>
</dbReference>
<dbReference type="InterPro" id="IPR026387">
    <property type="entry name" value="OMP_w_GlyGly"/>
</dbReference>
<proteinExistence type="predicted"/>
<evidence type="ECO:0008006" key="2">
    <source>
        <dbReference type="Google" id="ProtNLM"/>
    </source>
</evidence>
<accession>A0A1W1D5J9</accession>
<evidence type="ECO:0000313" key="1">
    <source>
        <dbReference type="EMBL" id="SFV75901.1"/>
    </source>
</evidence>
<organism evidence="1">
    <name type="scientific">hydrothermal vent metagenome</name>
    <dbReference type="NCBI Taxonomy" id="652676"/>
    <lineage>
        <taxon>unclassified sequences</taxon>
        <taxon>metagenomes</taxon>
        <taxon>ecological metagenomes</taxon>
    </lineage>
</organism>
<reference evidence="1" key="1">
    <citation type="submission" date="2016-10" db="EMBL/GenBank/DDBJ databases">
        <authorList>
            <person name="de Groot N.N."/>
        </authorList>
    </citation>
    <scope>NUCLEOTIDE SEQUENCE</scope>
</reference>
<gene>
    <name evidence="1" type="ORF">MNB_SM-3-831</name>
</gene>
<dbReference type="AlphaFoldDB" id="A0A1W1D5J9"/>